<evidence type="ECO:0000313" key="4">
    <source>
        <dbReference type="EMBL" id="GAD58792.1"/>
    </source>
</evidence>
<dbReference type="InterPro" id="IPR045531">
    <property type="entry name" value="DUF6468"/>
</dbReference>
<keyword evidence="2" id="KW-0472">Membrane</keyword>
<dbReference type="Proteomes" id="UP000016569">
    <property type="component" value="Unassembled WGS sequence"/>
</dbReference>
<accession>A0A8E0KMX6</accession>
<keyword evidence="5" id="KW-1185">Reference proteome</keyword>
<reference evidence="5" key="1">
    <citation type="journal article" date="2013" name="Genome Announc.">
        <title>Draft Genome Sequence of the Dimorphic Prosthecate Bacterium Brevundimonas abyssalis TAR-001T.</title>
        <authorList>
            <person name="Tsubouchi T."/>
            <person name="Nishi S."/>
            <person name="Usui K."/>
            <person name="Shimane Y."/>
            <person name="Takaki Y."/>
            <person name="Maruyama T."/>
            <person name="Hatada Y."/>
        </authorList>
    </citation>
    <scope>NUCLEOTIDE SEQUENCE [LARGE SCALE GENOMIC DNA]</scope>
    <source>
        <strain evidence="5">TAR-001</strain>
    </source>
</reference>
<evidence type="ECO:0000256" key="2">
    <source>
        <dbReference type="SAM" id="Phobius"/>
    </source>
</evidence>
<dbReference type="RefSeq" id="WP_021696888.1">
    <property type="nucleotide sequence ID" value="NZ_BATC01000012.1"/>
</dbReference>
<feature type="compositionally biased region" description="Low complexity" evidence="1">
    <location>
        <begin position="119"/>
        <end position="133"/>
    </location>
</feature>
<feature type="region of interest" description="Disordered" evidence="1">
    <location>
        <begin position="92"/>
        <end position="133"/>
    </location>
</feature>
<sequence length="165" mass="17524">MSATGLILDGVLMLLLIGAVAFGIRLERKLAALRNGQAEFAKAVSELNAAAGKAENALMALKSAGQDTDLLHDRIVKGRQLKAELEALMANASKRAEPATRPEPAPVVQERRLEPSAPPAARADPAPEQAAERASMILQALAANQTAQQSLNRARRKLDEDLFAA</sequence>
<gene>
    <name evidence="4" type="ORF">MBEBAB_1042</name>
</gene>
<keyword evidence="2" id="KW-1133">Transmembrane helix</keyword>
<feature type="domain" description="DUF6468" evidence="3">
    <location>
        <begin position="33"/>
        <end position="97"/>
    </location>
</feature>
<evidence type="ECO:0000313" key="5">
    <source>
        <dbReference type="Proteomes" id="UP000016569"/>
    </source>
</evidence>
<dbReference type="Pfam" id="PF20072">
    <property type="entry name" value="DUF6468"/>
    <property type="match status" value="1"/>
</dbReference>
<proteinExistence type="predicted"/>
<protein>
    <recommendedName>
        <fullName evidence="3">DUF6468 domain-containing protein</fullName>
    </recommendedName>
</protein>
<name>A0A8E0KMX6_9CAUL</name>
<evidence type="ECO:0000256" key="1">
    <source>
        <dbReference type="SAM" id="MobiDB-lite"/>
    </source>
</evidence>
<feature type="transmembrane region" description="Helical" evidence="2">
    <location>
        <begin position="6"/>
        <end position="24"/>
    </location>
</feature>
<keyword evidence="2" id="KW-0812">Transmembrane</keyword>
<dbReference type="EMBL" id="BATC01000012">
    <property type="protein sequence ID" value="GAD58792.1"/>
    <property type="molecule type" value="Genomic_DNA"/>
</dbReference>
<organism evidence="4 5">
    <name type="scientific">Brevundimonas abyssalis TAR-001</name>
    <dbReference type="NCBI Taxonomy" id="1391729"/>
    <lineage>
        <taxon>Bacteria</taxon>
        <taxon>Pseudomonadati</taxon>
        <taxon>Pseudomonadota</taxon>
        <taxon>Alphaproteobacteria</taxon>
        <taxon>Caulobacterales</taxon>
        <taxon>Caulobacteraceae</taxon>
        <taxon>Brevundimonas</taxon>
    </lineage>
</organism>
<dbReference type="AlphaFoldDB" id="A0A8E0KMX6"/>
<comment type="caution">
    <text evidence="4">The sequence shown here is derived from an EMBL/GenBank/DDBJ whole genome shotgun (WGS) entry which is preliminary data.</text>
</comment>
<dbReference type="OrthoDB" id="7205421at2"/>
<evidence type="ECO:0000259" key="3">
    <source>
        <dbReference type="Pfam" id="PF20072"/>
    </source>
</evidence>